<dbReference type="EC" id="2.7.11.1" evidence="1"/>
<evidence type="ECO:0000256" key="7">
    <source>
        <dbReference type="ARBA" id="ARBA00047899"/>
    </source>
</evidence>
<feature type="binding site" evidence="9">
    <location>
        <position position="40"/>
    </location>
    <ligand>
        <name>ATP</name>
        <dbReference type="ChEBI" id="CHEBI:30616"/>
    </ligand>
</feature>
<feature type="domain" description="Protein kinase" evidence="10">
    <location>
        <begin position="11"/>
        <end position="272"/>
    </location>
</feature>
<keyword evidence="4 9" id="KW-0547">Nucleotide-binding</keyword>
<dbReference type="PROSITE" id="PS00107">
    <property type="entry name" value="PROTEIN_KINASE_ATP"/>
    <property type="match status" value="1"/>
</dbReference>
<dbReference type="InterPro" id="IPR017441">
    <property type="entry name" value="Protein_kinase_ATP_BS"/>
</dbReference>
<evidence type="ECO:0000256" key="2">
    <source>
        <dbReference type="ARBA" id="ARBA00022527"/>
    </source>
</evidence>
<dbReference type="RefSeq" id="WP_369183154.1">
    <property type="nucleotide sequence ID" value="NZ_CP163445.1"/>
</dbReference>
<evidence type="ECO:0000256" key="5">
    <source>
        <dbReference type="ARBA" id="ARBA00022777"/>
    </source>
</evidence>
<sequence>MRVGDVLDGRYELQERLGQGGFGVVWRAEDTRMHRPVAVKLIRHDDGDQAKAALRFAREASAAGNLSHPHIVTVYDLGHCRADGEDVTFLVMELLTGRTLTAVLRGGVPEPVLSLRWAREICGALAAAHDAGVVHRDIKPDNIMITEAGQLKVLDFGIAQLDTGAGGLTTVGTVIGSPAYMAPERWTGGRVDGRADLYALGCLLVELLTGARPFAGDSTPVLMYQHLNEPPPALDPARYGLPEHLPALVADLLAKDPAERPADARTVERRLADAAQGRAVPPAPTVVTRTAPARRPAVAPVRRRAAVRRPGQPTLRPVGRPALAYPEPPAAWHAGRAVPGDAVPVPVEDRAVLRARLLEHGRAARDASPAEAVRLLGPVVDAALPALGATDPEVVAVRRELGAHLARAGRPAQAVLLVQDLLADLEPALGAGDPQTVEVRCDLVRIVRNSGETVTAIRLLTELLPVLELAGGPRDPLLLQARRDLAACQAQRGDFQGAALRLDELLPDLVEAFGPHDRRSMHARADLAEYRKRARFRHGPNQVVRGWRIRLDRAEAERLVRLVRAGGESGAEAARALRRGTGVKGVVDRVAEAPGFVSDADLVEEILGP</sequence>
<keyword evidence="5 11" id="KW-0418">Kinase</keyword>
<dbReference type="SMART" id="SM00220">
    <property type="entry name" value="S_TKc"/>
    <property type="match status" value="1"/>
</dbReference>
<dbReference type="Gene3D" id="1.10.510.10">
    <property type="entry name" value="Transferase(Phosphotransferase) domain 1"/>
    <property type="match status" value="1"/>
</dbReference>
<gene>
    <name evidence="11" type="ORF">AB2U05_11565</name>
</gene>
<accession>A0AB39TIP5</accession>
<dbReference type="PROSITE" id="PS00108">
    <property type="entry name" value="PROTEIN_KINASE_ST"/>
    <property type="match status" value="1"/>
</dbReference>
<dbReference type="FunFam" id="1.10.510.10:FF:000021">
    <property type="entry name" value="Serine/threonine protein kinase"/>
    <property type="match status" value="1"/>
</dbReference>
<dbReference type="PANTHER" id="PTHR43289:SF6">
    <property type="entry name" value="SERINE_THREONINE-PROTEIN KINASE NEKL-3"/>
    <property type="match status" value="1"/>
</dbReference>
<dbReference type="InterPro" id="IPR011009">
    <property type="entry name" value="Kinase-like_dom_sf"/>
</dbReference>
<dbReference type="PROSITE" id="PS50011">
    <property type="entry name" value="PROTEIN_KINASE_DOM"/>
    <property type="match status" value="1"/>
</dbReference>
<dbReference type="InterPro" id="IPR000719">
    <property type="entry name" value="Prot_kinase_dom"/>
</dbReference>
<dbReference type="GO" id="GO:0004674">
    <property type="term" value="F:protein serine/threonine kinase activity"/>
    <property type="evidence" value="ECO:0007669"/>
    <property type="project" value="UniProtKB-KW"/>
</dbReference>
<reference evidence="11" key="1">
    <citation type="submission" date="2024-07" db="EMBL/GenBank/DDBJ databases">
        <authorList>
            <person name="Yu S.T."/>
        </authorList>
    </citation>
    <scope>NUCLEOTIDE SEQUENCE</scope>
    <source>
        <strain evidence="11">Y1</strain>
    </source>
</reference>
<name>A0AB39TIP5_9ACTN</name>
<protein>
    <recommendedName>
        <fullName evidence="1">non-specific serine/threonine protein kinase</fullName>
        <ecNumber evidence="1">2.7.11.1</ecNumber>
    </recommendedName>
</protein>
<dbReference type="SUPFAM" id="SSF48452">
    <property type="entry name" value="TPR-like"/>
    <property type="match status" value="1"/>
</dbReference>
<comment type="catalytic activity">
    <reaction evidence="7">
        <text>L-threonyl-[protein] + ATP = O-phospho-L-threonyl-[protein] + ADP + H(+)</text>
        <dbReference type="Rhea" id="RHEA:46608"/>
        <dbReference type="Rhea" id="RHEA-COMP:11060"/>
        <dbReference type="Rhea" id="RHEA-COMP:11605"/>
        <dbReference type="ChEBI" id="CHEBI:15378"/>
        <dbReference type="ChEBI" id="CHEBI:30013"/>
        <dbReference type="ChEBI" id="CHEBI:30616"/>
        <dbReference type="ChEBI" id="CHEBI:61977"/>
        <dbReference type="ChEBI" id="CHEBI:456216"/>
        <dbReference type="EC" id="2.7.11.1"/>
    </reaction>
</comment>
<evidence type="ECO:0000256" key="4">
    <source>
        <dbReference type="ARBA" id="ARBA00022741"/>
    </source>
</evidence>
<evidence type="ECO:0000256" key="1">
    <source>
        <dbReference type="ARBA" id="ARBA00012513"/>
    </source>
</evidence>
<evidence type="ECO:0000256" key="3">
    <source>
        <dbReference type="ARBA" id="ARBA00022679"/>
    </source>
</evidence>
<dbReference type="GO" id="GO:0005524">
    <property type="term" value="F:ATP binding"/>
    <property type="evidence" value="ECO:0007669"/>
    <property type="project" value="UniProtKB-UniRule"/>
</dbReference>
<dbReference type="InterPro" id="IPR011990">
    <property type="entry name" value="TPR-like_helical_dom_sf"/>
</dbReference>
<dbReference type="SUPFAM" id="SSF56112">
    <property type="entry name" value="Protein kinase-like (PK-like)"/>
    <property type="match status" value="1"/>
</dbReference>
<dbReference type="Gene3D" id="1.25.40.10">
    <property type="entry name" value="Tetratricopeptide repeat domain"/>
    <property type="match status" value="1"/>
</dbReference>
<dbReference type="PANTHER" id="PTHR43289">
    <property type="entry name" value="MITOGEN-ACTIVATED PROTEIN KINASE KINASE KINASE 20-RELATED"/>
    <property type="match status" value="1"/>
</dbReference>
<dbReference type="AlphaFoldDB" id="A0AB39TIP5"/>
<proteinExistence type="predicted"/>
<dbReference type="InterPro" id="IPR008271">
    <property type="entry name" value="Ser/Thr_kinase_AS"/>
</dbReference>
<evidence type="ECO:0000313" key="11">
    <source>
        <dbReference type="EMBL" id="XDQ79054.1"/>
    </source>
</evidence>
<dbReference type="CDD" id="cd14014">
    <property type="entry name" value="STKc_PknB_like"/>
    <property type="match status" value="1"/>
</dbReference>
<keyword evidence="6 9" id="KW-0067">ATP-binding</keyword>
<evidence type="ECO:0000256" key="9">
    <source>
        <dbReference type="PROSITE-ProRule" id="PRU10141"/>
    </source>
</evidence>
<evidence type="ECO:0000256" key="6">
    <source>
        <dbReference type="ARBA" id="ARBA00022840"/>
    </source>
</evidence>
<organism evidence="11">
    <name type="scientific">Streptomyces sp. Y1</name>
    <dbReference type="NCBI Taxonomy" id="3238634"/>
    <lineage>
        <taxon>Bacteria</taxon>
        <taxon>Bacillati</taxon>
        <taxon>Actinomycetota</taxon>
        <taxon>Actinomycetes</taxon>
        <taxon>Kitasatosporales</taxon>
        <taxon>Streptomycetaceae</taxon>
        <taxon>Streptomyces</taxon>
    </lineage>
</organism>
<dbReference type="EMBL" id="CP163445">
    <property type="protein sequence ID" value="XDQ79054.1"/>
    <property type="molecule type" value="Genomic_DNA"/>
</dbReference>
<dbReference type="GO" id="GO:0045717">
    <property type="term" value="P:negative regulation of fatty acid biosynthetic process"/>
    <property type="evidence" value="ECO:0007669"/>
    <property type="project" value="UniProtKB-ARBA"/>
</dbReference>
<dbReference type="Gene3D" id="3.30.200.20">
    <property type="entry name" value="Phosphorylase Kinase, domain 1"/>
    <property type="match status" value="1"/>
</dbReference>
<keyword evidence="2" id="KW-0723">Serine/threonine-protein kinase</keyword>
<evidence type="ECO:0000256" key="8">
    <source>
        <dbReference type="ARBA" id="ARBA00048679"/>
    </source>
</evidence>
<evidence type="ECO:0000259" key="10">
    <source>
        <dbReference type="PROSITE" id="PS50011"/>
    </source>
</evidence>
<comment type="catalytic activity">
    <reaction evidence="8">
        <text>L-seryl-[protein] + ATP = O-phospho-L-seryl-[protein] + ADP + H(+)</text>
        <dbReference type="Rhea" id="RHEA:17989"/>
        <dbReference type="Rhea" id="RHEA-COMP:9863"/>
        <dbReference type="Rhea" id="RHEA-COMP:11604"/>
        <dbReference type="ChEBI" id="CHEBI:15378"/>
        <dbReference type="ChEBI" id="CHEBI:29999"/>
        <dbReference type="ChEBI" id="CHEBI:30616"/>
        <dbReference type="ChEBI" id="CHEBI:83421"/>
        <dbReference type="ChEBI" id="CHEBI:456216"/>
        <dbReference type="EC" id="2.7.11.1"/>
    </reaction>
</comment>
<dbReference type="FunFam" id="3.30.200.20:FF:000035">
    <property type="entry name" value="Serine/threonine protein kinase Stk1"/>
    <property type="match status" value="1"/>
</dbReference>
<keyword evidence="3" id="KW-0808">Transferase</keyword>
<dbReference type="Pfam" id="PF00069">
    <property type="entry name" value="Pkinase"/>
    <property type="match status" value="1"/>
</dbReference>